<keyword evidence="3 6" id="KW-0812">Transmembrane</keyword>
<dbReference type="Proteomes" id="UP001443914">
    <property type="component" value="Unassembled WGS sequence"/>
</dbReference>
<accession>A0AAW1J2R9</accession>
<sequence>MLKLWKWYQNFLSIHPLKTQIISSGVFWGVGDIAAQYVTHSTHKHLNILQGNIVVIVVVSLLNVQFGTRRELPSCTLTYLLRSLCFAINWKRTAITSIFGLGFVGPVGHFWYEGLDRFIRLKLQLKPKTRRIVATKVAADGIIFGPFDLFVFFSYMGLASGKKIAQVKEDVRRDFLPALILEGGAWPVLQVVNFRYIPVKYQLLYVNTFCLLDSAFLSWLEQQKDAAWKRWFVYSPPSLKDESED</sequence>
<name>A0AAW1J2R9_SAPOF</name>
<dbReference type="GO" id="GO:0005737">
    <property type="term" value="C:cytoplasm"/>
    <property type="evidence" value="ECO:0007669"/>
    <property type="project" value="TreeGrafter"/>
</dbReference>
<evidence type="ECO:0000256" key="5">
    <source>
        <dbReference type="ARBA" id="ARBA00023136"/>
    </source>
</evidence>
<dbReference type="InterPro" id="IPR007248">
    <property type="entry name" value="Mpv17_PMP22"/>
</dbReference>
<proteinExistence type="inferred from homology"/>
<comment type="subcellular location">
    <subcellularLocation>
        <location evidence="1">Membrane</location>
        <topology evidence="1">Multi-pass membrane protein</topology>
    </subcellularLocation>
</comment>
<dbReference type="GO" id="GO:0016020">
    <property type="term" value="C:membrane"/>
    <property type="evidence" value="ECO:0007669"/>
    <property type="project" value="UniProtKB-SubCell"/>
</dbReference>
<comment type="similarity">
    <text evidence="2 6">Belongs to the peroxisomal membrane protein PXMP2/4 family.</text>
</comment>
<evidence type="ECO:0000256" key="4">
    <source>
        <dbReference type="ARBA" id="ARBA00022989"/>
    </source>
</evidence>
<feature type="transmembrane region" description="Helical" evidence="6">
    <location>
        <begin position="93"/>
        <end position="112"/>
    </location>
</feature>
<evidence type="ECO:0000256" key="6">
    <source>
        <dbReference type="RuleBase" id="RU363053"/>
    </source>
</evidence>
<reference evidence="7" key="1">
    <citation type="submission" date="2024-03" db="EMBL/GenBank/DDBJ databases">
        <title>WGS assembly of Saponaria officinalis var. Norfolk2.</title>
        <authorList>
            <person name="Jenkins J."/>
            <person name="Shu S."/>
            <person name="Grimwood J."/>
            <person name="Barry K."/>
            <person name="Goodstein D."/>
            <person name="Schmutz J."/>
            <person name="Leebens-Mack J."/>
            <person name="Osbourn A."/>
        </authorList>
    </citation>
    <scope>NUCLEOTIDE SEQUENCE [LARGE SCALE GENOMIC DNA]</scope>
    <source>
        <strain evidence="7">JIC</strain>
    </source>
</reference>
<dbReference type="PANTHER" id="PTHR11266">
    <property type="entry name" value="PEROXISOMAL MEMBRANE PROTEIN 2, PXMP2 MPV17"/>
    <property type="match status" value="1"/>
</dbReference>
<evidence type="ECO:0000256" key="1">
    <source>
        <dbReference type="ARBA" id="ARBA00004141"/>
    </source>
</evidence>
<evidence type="ECO:0000256" key="3">
    <source>
        <dbReference type="ARBA" id="ARBA00022692"/>
    </source>
</evidence>
<dbReference type="AlphaFoldDB" id="A0AAW1J2R9"/>
<keyword evidence="5 6" id="KW-0472">Membrane</keyword>
<evidence type="ECO:0000313" key="8">
    <source>
        <dbReference type="Proteomes" id="UP001443914"/>
    </source>
</evidence>
<dbReference type="Pfam" id="PF04117">
    <property type="entry name" value="Mpv17_PMP22"/>
    <property type="match status" value="1"/>
</dbReference>
<evidence type="ECO:0008006" key="9">
    <source>
        <dbReference type="Google" id="ProtNLM"/>
    </source>
</evidence>
<keyword evidence="4 6" id="KW-1133">Transmembrane helix</keyword>
<comment type="caution">
    <text evidence="7">The sequence shown here is derived from an EMBL/GenBank/DDBJ whole genome shotgun (WGS) entry which is preliminary data.</text>
</comment>
<feature type="transmembrane region" description="Helical" evidence="6">
    <location>
        <begin position="132"/>
        <end position="155"/>
    </location>
</feature>
<dbReference type="PANTHER" id="PTHR11266:SF111">
    <property type="entry name" value="PEROXISOMAL MEMBRANE 22 KDA (MPV17_PMP22) FAMILY PROTEIN"/>
    <property type="match status" value="1"/>
</dbReference>
<protein>
    <recommendedName>
        <fullName evidence="9">Protein Mpv17</fullName>
    </recommendedName>
</protein>
<dbReference type="EMBL" id="JBDFQZ010000008">
    <property type="protein sequence ID" value="KAK9697682.1"/>
    <property type="molecule type" value="Genomic_DNA"/>
</dbReference>
<evidence type="ECO:0000256" key="2">
    <source>
        <dbReference type="ARBA" id="ARBA00006824"/>
    </source>
</evidence>
<feature type="transmembrane region" description="Helical" evidence="6">
    <location>
        <begin position="45"/>
        <end position="64"/>
    </location>
</feature>
<evidence type="ECO:0000313" key="7">
    <source>
        <dbReference type="EMBL" id="KAK9697682.1"/>
    </source>
</evidence>
<keyword evidence="8" id="KW-1185">Reference proteome</keyword>
<gene>
    <name evidence="7" type="ORF">RND81_08G053700</name>
</gene>
<feature type="transmembrane region" description="Helical" evidence="6">
    <location>
        <begin position="175"/>
        <end position="197"/>
    </location>
</feature>
<organism evidence="7 8">
    <name type="scientific">Saponaria officinalis</name>
    <name type="common">Common soapwort</name>
    <name type="synonym">Lychnis saponaria</name>
    <dbReference type="NCBI Taxonomy" id="3572"/>
    <lineage>
        <taxon>Eukaryota</taxon>
        <taxon>Viridiplantae</taxon>
        <taxon>Streptophyta</taxon>
        <taxon>Embryophyta</taxon>
        <taxon>Tracheophyta</taxon>
        <taxon>Spermatophyta</taxon>
        <taxon>Magnoliopsida</taxon>
        <taxon>eudicotyledons</taxon>
        <taxon>Gunneridae</taxon>
        <taxon>Pentapetalae</taxon>
        <taxon>Caryophyllales</taxon>
        <taxon>Caryophyllaceae</taxon>
        <taxon>Caryophylleae</taxon>
        <taxon>Saponaria</taxon>
    </lineage>
</organism>